<dbReference type="Pfam" id="PF01842">
    <property type="entry name" value="ACT"/>
    <property type="match status" value="1"/>
</dbReference>
<dbReference type="PROSITE" id="PS51671">
    <property type="entry name" value="ACT"/>
    <property type="match status" value="1"/>
</dbReference>
<evidence type="ECO:0000256" key="2">
    <source>
        <dbReference type="ARBA" id="ARBA00005216"/>
    </source>
</evidence>
<evidence type="ECO:0000256" key="11">
    <source>
        <dbReference type="ARBA" id="ARBA00048731"/>
    </source>
</evidence>
<dbReference type="RefSeq" id="WP_066539412.1">
    <property type="nucleotide sequence ID" value="NZ_CAJTCQ010000005.1"/>
</dbReference>
<dbReference type="EMBL" id="CP065321">
    <property type="protein sequence ID" value="QQR30964.1"/>
    <property type="molecule type" value="Genomic_DNA"/>
</dbReference>
<reference evidence="16" key="2">
    <citation type="submission" date="2017-05" db="EMBL/GenBank/DDBJ databases">
        <title>Improved OligoMM genomes.</title>
        <authorList>
            <person name="Garzetti D."/>
        </authorList>
    </citation>
    <scope>NUCLEOTIDE SEQUENCE [LARGE SCALE GENOMIC DNA]</scope>
    <source>
        <strain evidence="16">KB18</strain>
    </source>
</reference>
<dbReference type="KEGG" id="amur:ADH66_14150"/>
<keyword evidence="7 12" id="KW-0560">Oxidoreductase</keyword>
<keyword evidence="8" id="KW-0520">NAD</keyword>
<sequence>MYKILCLNKISPTGTKRFGESYTFSPEMKDPEGILVRSASMHDMDLPESLLAIARAGAGTNNIPSEDCAKKGVAVFNTPGANANAVKELVLCALLLSSRKIPAAMDWVKTLKGQGAEVSKLVEKGKGQFAGPEIQGKSLGVVGLGAIGILVANAAHSLGMEVYGYDPYLSVDAAWRLSRSVHRSMSLDEIYQSCDYITLHLPATKDTKGMINAETLGKMKEGVRLMNFARGELVDTAALLSALESGKCAAYATDFPADEMLGIENVIPLPHLGASTPESEDNCAQMAVDQIKEYIENGNIINSVNLPNLSMAREPGTRRICVIHKNVPGAIADFTSVCGKAGINIENMQSKSRGDYAYTVLDVTGADIAPAARELATLEANIRVRVID</sequence>
<dbReference type="Gene3D" id="3.40.50.720">
    <property type="entry name" value="NAD(P)-binding Rossmann-like Domain"/>
    <property type="match status" value="2"/>
</dbReference>
<evidence type="ECO:0000256" key="1">
    <source>
        <dbReference type="ARBA" id="ARBA00003800"/>
    </source>
</evidence>
<evidence type="ECO:0000256" key="4">
    <source>
        <dbReference type="ARBA" id="ARBA00013001"/>
    </source>
</evidence>
<dbReference type="Gene3D" id="3.30.70.260">
    <property type="match status" value="1"/>
</dbReference>
<evidence type="ECO:0000313" key="16">
    <source>
        <dbReference type="Proteomes" id="UP000196710"/>
    </source>
</evidence>
<dbReference type="PANTHER" id="PTHR42938">
    <property type="entry name" value="FORMATE DEHYDROGENASE 1"/>
    <property type="match status" value="1"/>
</dbReference>
<protein>
    <recommendedName>
        <fullName evidence="6">D-3-phosphoglycerate dehydrogenase</fullName>
        <ecNumber evidence="4">1.1.1.399</ecNumber>
        <ecNumber evidence="5">1.1.1.95</ecNumber>
    </recommendedName>
    <alternativeName>
        <fullName evidence="9">2-oxoglutarate reductase</fullName>
    </alternativeName>
</protein>
<dbReference type="EMBL" id="CP021422">
    <property type="protein sequence ID" value="ASB41702.1"/>
    <property type="molecule type" value="Genomic_DNA"/>
</dbReference>
<evidence type="ECO:0000256" key="9">
    <source>
        <dbReference type="ARBA" id="ARBA00030455"/>
    </source>
</evidence>
<evidence type="ECO:0000256" key="3">
    <source>
        <dbReference type="ARBA" id="ARBA00005854"/>
    </source>
</evidence>
<evidence type="ECO:0000313" key="14">
    <source>
        <dbReference type="EMBL" id="ASB41702.1"/>
    </source>
</evidence>
<dbReference type="PANTHER" id="PTHR42938:SF47">
    <property type="entry name" value="HYDROXYPYRUVATE REDUCTASE"/>
    <property type="match status" value="1"/>
</dbReference>
<feature type="domain" description="ACT" evidence="13">
    <location>
        <begin position="319"/>
        <end position="388"/>
    </location>
</feature>
<comment type="catalytic activity">
    <reaction evidence="10">
        <text>(R)-2-hydroxyglutarate + NAD(+) = 2-oxoglutarate + NADH + H(+)</text>
        <dbReference type="Rhea" id="RHEA:49612"/>
        <dbReference type="ChEBI" id="CHEBI:15378"/>
        <dbReference type="ChEBI" id="CHEBI:15801"/>
        <dbReference type="ChEBI" id="CHEBI:16810"/>
        <dbReference type="ChEBI" id="CHEBI:57540"/>
        <dbReference type="ChEBI" id="CHEBI:57945"/>
        <dbReference type="EC" id="1.1.1.399"/>
    </reaction>
</comment>
<evidence type="ECO:0000256" key="12">
    <source>
        <dbReference type="RuleBase" id="RU003719"/>
    </source>
</evidence>
<dbReference type="Proteomes" id="UP000596035">
    <property type="component" value="Chromosome"/>
</dbReference>
<dbReference type="GO" id="GO:0004617">
    <property type="term" value="F:phosphoglycerate dehydrogenase activity"/>
    <property type="evidence" value="ECO:0007669"/>
    <property type="project" value="UniProtKB-EC"/>
</dbReference>
<dbReference type="SUPFAM" id="SSF52283">
    <property type="entry name" value="Formate/glycerate dehydrogenase catalytic domain-like"/>
    <property type="match status" value="1"/>
</dbReference>
<evidence type="ECO:0000313" key="17">
    <source>
        <dbReference type="Proteomes" id="UP000596035"/>
    </source>
</evidence>
<reference evidence="14" key="1">
    <citation type="journal article" date="2017" name="Genome Announc.">
        <title>High-Quality Whole-Genome Sequences of the Oligo-Mouse-Microbiota Bacterial Community.</title>
        <authorList>
            <person name="Garzetti D."/>
            <person name="Brugiroux S."/>
            <person name="Bunk B."/>
            <person name="Pukall R."/>
            <person name="McCoy K.D."/>
            <person name="Macpherson A.J."/>
            <person name="Stecher B."/>
        </authorList>
    </citation>
    <scope>NUCLEOTIDE SEQUENCE</scope>
    <source>
        <strain evidence="14">KB18</strain>
    </source>
</reference>
<dbReference type="InterPro" id="IPR006139">
    <property type="entry name" value="D-isomer_2_OHA_DH_cat_dom"/>
</dbReference>
<dbReference type="InterPro" id="IPR006140">
    <property type="entry name" value="D-isomer_DH_NAD-bd"/>
</dbReference>
<organism evidence="15 17">
    <name type="scientific">Acutalibacter muris</name>
    <dbReference type="NCBI Taxonomy" id="1796620"/>
    <lineage>
        <taxon>Bacteria</taxon>
        <taxon>Bacillati</taxon>
        <taxon>Bacillota</taxon>
        <taxon>Clostridia</taxon>
        <taxon>Eubacteriales</taxon>
        <taxon>Acutalibacteraceae</taxon>
        <taxon>Acutalibacter</taxon>
    </lineage>
</organism>
<dbReference type="Proteomes" id="UP000196710">
    <property type="component" value="Chromosome"/>
</dbReference>
<comment type="similarity">
    <text evidence="3 12">Belongs to the D-isomer specific 2-hydroxyacid dehydrogenase family.</text>
</comment>
<evidence type="ECO:0000256" key="7">
    <source>
        <dbReference type="ARBA" id="ARBA00023002"/>
    </source>
</evidence>
<dbReference type="SUPFAM" id="SSF55021">
    <property type="entry name" value="ACT-like"/>
    <property type="match status" value="1"/>
</dbReference>
<reference evidence="15 17" key="3">
    <citation type="submission" date="2020-11" db="EMBL/GenBank/DDBJ databases">
        <title>Closed and high quality bacterial genomes of the OMM12 community.</title>
        <authorList>
            <person name="Marbouty M."/>
            <person name="Lamy-Besnier Q."/>
            <person name="Debarbieux L."/>
            <person name="Koszul R."/>
        </authorList>
    </citation>
    <scope>NUCLEOTIDE SEQUENCE [LARGE SCALE GENOMIC DNA]</scope>
    <source>
        <strain evidence="15 17">KB18</strain>
    </source>
</reference>
<dbReference type="CDD" id="cd12174">
    <property type="entry name" value="PGDH_like_3"/>
    <property type="match status" value="1"/>
</dbReference>
<dbReference type="InterPro" id="IPR002912">
    <property type="entry name" value="ACT_dom"/>
</dbReference>
<dbReference type="InterPro" id="IPR029753">
    <property type="entry name" value="D-isomer_DH_CS"/>
</dbReference>
<dbReference type="PROSITE" id="PS00065">
    <property type="entry name" value="D_2_HYDROXYACID_DH_1"/>
    <property type="match status" value="1"/>
</dbReference>
<dbReference type="InterPro" id="IPR045865">
    <property type="entry name" value="ACT-like_dom_sf"/>
</dbReference>
<dbReference type="EC" id="1.1.1.399" evidence="4"/>
<dbReference type="EC" id="1.1.1.95" evidence="5"/>
<evidence type="ECO:0000256" key="10">
    <source>
        <dbReference type="ARBA" id="ARBA00048126"/>
    </source>
</evidence>
<name>A0A1Z2XTB7_9FIRM</name>
<dbReference type="Pfam" id="PF02826">
    <property type="entry name" value="2-Hacid_dh_C"/>
    <property type="match status" value="1"/>
</dbReference>
<accession>A0A1Z2XTB7</accession>
<keyword evidence="16" id="KW-1185">Reference proteome</keyword>
<evidence type="ECO:0000313" key="15">
    <source>
        <dbReference type="EMBL" id="QQR30964.1"/>
    </source>
</evidence>
<dbReference type="SUPFAM" id="SSF51735">
    <property type="entry name" value="NAD(P)-binding Rossmann-fold domains"/>
    <property type="match status" value="1"/>
</dbReference>
<dbReference type="CDD" id="cd04901">
    <property type="entry name" value="ACT_3PGDH"/>
    <property type="match status" value="1"/>
</dbReference>
<dbReference type="Pfam" id="PF00389">
    <property type="entry name" value="2-Hacid_dh"/>
    <property type="match status" value="1"/>
</dbReference>
<gene>
    <name evidence="14" type="ORF">ADH66_14150</name>
    <name evidence="15" type="ORF">I5Q82_04505</name>
</gene>
<evidence type="ECO:0000256" key="5">
    <source>
        <dbReference type="ARBA" id="ARBA00013143"/>
    </source>
</evidence>
<dbReference type="PROSITE" id="PS00671">
    <property type="entry name" value="D_2_HYDROXYACID_DH_3"/>
    <property type="match status" value="1"/>
</dbReference>
<dbReference type="InterPro" id="IPR029752">
    <property type="entry name" value="D-isomer_DH_CS1"/>
</dbReference>
<comment type="function">
    <text evidence="1">Catalyzes the reversible oxidation of 3-phospho-D-glycerate to 3-phosphonooxypyruvate, the first step of the phosphorylated L-serine biosynthesis pathway. Also catalyzes the reversible oxidation of 2-hydroxyglutarate to 2-oxoglutarate.</text>
</comment>
<comment type="pathway">
    <text evidence="2">Amino-acid biosynthesis; L-serine biosynthesis; L-serine from 3-phospho-D-glycerate: step 1/3.</text>
</comment>
<proteinExistence type="inferred from homology"/>
<dbReference type="InterPro" id="IPR036291">
    <property type="entry name" value="NAD(P)-bd_dom_sf"/>
</dbReference>
<dbReference type="AlphaFoldDB" id="A0A1Z2XTB7"/>
<dbReference type="GO" id="GO:0051287">
    <property type="term" value="F:NAD binding"/>
    <property type="evidence" value="ECO:0007669"/>
    <property type="project" value="InterPro"/>
</dbReference>
<evidence type="ECO:0000259" key="13">
    <source>
        <dbReference type="PROSITE" id="PS51671"/>
    </source>
</evidence>
<comment type="catalytic activity">
    <reaction evidence="11">
        <text>(2R)-3-phosphoglycerate + NAD(+) = 3-phosphooxypyruvate + NADH + H(+)</text>
        <dbReference type="Rhea" id="RHEA:12641"/>
        <dbReference type="ChEBI" id="CHEBI:15378"/>
        <dbReference type="ChEBI" id="CHEBI:18110"/>
        <dbReference type="ChEBI" id="CHEBI:57540"/>
        <dbReference type="ChEBI" id="CHEBI:57945"/>
        <dbReference type="ChEBI" id="CHEBI:58272"/>
        <dbReference type="EC" id="1.1.1.95"/>
    </reaction>
</comment>
<evidence type="ECO:0000256" key="8">
    <source>
        <dbReference type="ARBA" id="ARBA00023027"/>
    </source>
</evidence>
<evidence type="ECO:0000256" key="6">
    <source>
        <dbReference type="ARBA" id="ARBA00021582"/>
    </source>
</evidence>